<gene>
    <name evidence="1" type="ORF">ALE3EI_2205</name>
</gene>
<evidence type="ECO:0000313" key="1">
    <source>
        <dbReference type="EMBL" id="QNJ98750.1"/>
    </source>
</evidence>
<evidence type="ECO:0000313" key="2">
    <source>
        <dbReference type="Proteomes" id="UP000515514"/>
    </source>
</evidence>
<protein>
    <submittedName>
        <fullName evidence="1">Uncharacterized protein</fullName>
    </submittedName>
</protein>
<organism evidence="1 2">
    <name type="scientific">Constantimarinum furrinae</name>
    <dbReference type="NCBI Taxonomy" id="2562285"/>
    <lineage>
        <taxon>Bacteria</taxon>
        <taxon>Pseudomonadati</taxon>
        <taxon>Bacteroidota</taxon>
        <taxon>Flavobacteriia</taxon>
        <taxon>Flavobacteriales</taxon>
        <taxon>Flavobacteriaceae</taxon>
        <taxon>Altibacter/Constantimarinum group</taxon>
        <taxon>Constantimarinum</taxon>
    </lineage>
</organism>
<dbReference type="RefSeq" id="WP_186988660.1">
    <property type="nucleotide sequence ID" value="NZ_CP052909.1"/>
</dbReference>
<dbReference type="Proteomes" id="UP000515514">
    <property type="component" value="Chromosome"/>
</dbReference>
<reference evidence="1 2" key="1">
    <citation type="submission" date="2020-04" db="EMBL/GenBank/DDBJ databases">
        <title>Genome sequence of Altibacter aquimarinus strain ALE3EI.</title>
        <authorList>
            <person name="Oh H.-M."/>
            <person name="Jang D."/>
        </authorList>
    </citation>
    <scope>NUCLEOTIDE SEQUENCE [LARGE SCALE GENOMIC DNA]</scope>
    <source>
        <strain evidence="1 2">ALE3EI</strain>
    </source>
</reference>
<sequence length="78" mass="8588">MKRNEKGLIALAGAAILGGLAYWKYRSLSAQEKADLKLKVKNTGERIKNSAIEVENSLSEKLSRLKNKSNNKVNDLSA</sequence>
<proteinExistence type="predicted"/>
<name>A0A7G8PWN4_9FLAO</name>
<dbReference type="EMBL" id="CP052909">
    <property type="protein sequence ID" value="QNJ98750.1"/>
    <property type="molecule type" value="Genomic_DNA"/>
</dbReference>
<accession>A0A7G8PWN4</accession>
<keyword evidence="2" id="KW-1185">Reference proteome</keyword>
<dbReference type="AlphaFoldDB" id="A0A7G8PWN4"/>
<dbReference type="KEGG" id="alti:ALE3EI_2205"/>